<dbReference type="SUPFAM" id="SSF50447">
    <property type="entry name" value="Translation proteins"/>
    <property type="match status" value="1"/>
</dbReference>
<comment type="subcellular location">
    <subcellularLocation>
        <location evidence="1">Cytoplasm</location>
    </subcellularLocation>
</comment>
<dbReference type="InterPro" id="IPR009000">
    <property type="entry name" value="Transl_B-barrel_sf"/>
</dbReference>
<evidence type="ECO:0000256" key="6">
    <source>
        <dbReference type="ARBA" id="ARBA00023134"/>
    </source>
</evidence>
<dbReference type="InterPro" id="IPR035647">
    <property type="entry name" value="EFG_III/V"/>
</dbReference>
<dbReference type="Gene3D" id="3.30.70.3280">
    <property type="entry name" value="Peptide chain release factor 3, domain III"/>
    <property type="match status" value="1"/>
</dbReference>
<dbReference type="PROSITE" id="PS51722">
    <property type="entry name" value="G_TR_2"/>
    <property type="match status" value="1"/>
</dbReference>
<dbReference type="GO" id="GO:0005525">
    <property type="term" value="F:GTP binding"/>
    <property type="evidence" value="ECO:0007669"/>
    <property type="project" value="UniProtKB-UniRule"/>
</dbReference>
<gene>
    <name evidence="9" type="ORF">D4765_17905</name>
</gene>
<dbReference type="SUPFAM" id="SSF54980">
    <property type="entry name" value="EF-G C-terminal domain-like"/>
    <property type="match status" value="1"/>
</dbReference>
<evidence type="ECO:0000259" key="8">
    <source>
        <dbReference type="PROSITE" id="PS51722"/>
    </source>
</evidence>
<dbReference type="InterPro" id="IPR031157">
    <property type="entry name" value="G_TR_CS"/>
</dbReference>
<dbReference type="NCBIfam" id="TIGR00231">
    <property type="entry name" value="small_GTP"/>
    <property type="match status" value="1"/>
</dbReference>
<dbReference type="InterPro" id="IPR005225">
    <property type="entry name" value="Small_GTP-bd"/>
</dbReference>
<evidence type="ECO:0000256" key="5">
    <source>
        <dbReference type="ARBA" id="ARBA00022917"/>
    </source>
</evidence>
<dbReference type="Pfam" id="PF16658">
    <property type="entry name" value="RF3_C"/>
    <property type="match status" value="1"/>
</dbReference>
<keyword evidence="4" id="KW-0547">Nucleotide-binding</keyword>
<dbReference type="GO" id="GO:0003924">
    <property type="term" value="F:GTPase activity"/>
    <property type="evidence" value="ECO:0007669"/>
    <property type="project" value="InterPro"/>
</dbReference>
<evidence type="ECO:0000256" key="3">
    <source>
        <dbReference type="ARBA" id="ARBA00022490"/>
    </source>
</evidence>
<dbReference type="InterPro" id="IPR038467">
    <property type="entry name" value="RF3_dom_3_sf"/>
</dbReference>
<dbReference type="InterPro" id="IPR004548">
    <property type="entry name" value="PrfC"/>
</dbReference>
<dbReference type="SUPFAM" id="SSF52540">
    <property type="entry name" value="P-loop containing nucleoside triphosphate hydrolases"/>
    <property type="match status" value="1"/>
</dbReference>
<dbReference type="Pfam" id="PF22042">
    <property type="entry name" value="EF-G_D2"/>
    <property type="match status" value="1"/>
</dbReference>
<feature type="domain" description="Tr-type G" evidence="8">
    <location>
        <begin position="14"/>
        <end position="280"/>
    </location>
</feature>
<dbReference type="InterPro" id="IPR027417">
    <property type="entry name" value="P-loop_NTPase"/>
</dbReference>
<accession>A0A4T2BF93</accession>
<dbReference type="NCBIfam" id="NF001964">
    <property type="entry name" value="PRK00741.1"/>
    <property type="match status" value="1"/>
</dbReference>
<dbReference type="AlphaFoldDB" id="A0A4T2BF93"/>
<evidence type="ECO:0000313" key="10">
    <source>
        <dbReference type="Proteomes" id="UP000306192"/>
    </source>
</evidence>
<dbReference type="PRINTS" id="PR00315">
    <property type="entry name" value="ELONGATNFCT"/>
</dbReference>
<keyword evidence="10" id="KW-1185">Reference proteome</keyword>
<proteinExistence type="inferred from homology"/>
<dbReference type="Gene3D" id="3.40.50.300">
    <property type="entry name" value="P-loop containing nucleotide triphosphate hydrolases"/>
    <property type="match status" value="1"/>
</dbReference>
<keyword evidence="6" id="KW-0342">GTP-binding</keyword>
<dbReference type="Proteomes" id="UP000306192">
    <property type="component" value="Unassembled WGS sequence"/>
</dbReference>
<dbReference type="RefSeq" id="WP_136643673.1">
    <property type="nucleotide sequence ID" value="NZ_QYRT01000061.1"/>
</dbReference>
<evidence type="ECO:0000256" key="1">
    <source>
        <dbReference type="ARBA" id="ARBA00004496"/>
    </source>
</evidence>
<protein>
    <recommendedName>
        <fullName evidence="7">Peptide chain release factor 3</fullName>
    </recommendedName>
</protein>
<dbReference type="Pfam" id="PF00009">
    <property type="entry name" value="GTP_EFTU"/>
    <property type="match status" value="1"/>
</dbReference>
<keyword evidence="5" id="KW-0648">Protein biosynthesis</keyword>
<evidence type="ECO:0000256" key="4">
    <source>
        <dbReference type="ARBA" id="ARBA00022741"/>
    </source>
</evidence>
<evidence type="ECO:0000256" key="7">
    <source>
        <dbReference type="NCBIfam" id="TIGR00503"/>
    </source>
</evidence>
<dbReference type="OrthoDB" id="9801472at2"/>
<dbReference type="PROSITE" id="PS00301">
    <property type="entry name" value="G_TR_1"/>
    <property type="match status" value="1"/>
</dbReference>
<sequence length="528" mass="57245">MTEADNLLVLDQAMRRRTIAVISHPDAGKSTLTEAMLLHAHRISEAGAVNGKPGRRGTVSDWMAMEQERGISISSAVVQFEHRGTIINVVDTPGHADFSEDTYRVLSAVDSAIMLIDAAKGLEEQTMKLFAVCAMRGIPLITLINKWDRPGLSALNLLDEIETRTGLLPTPMVWPVGAAGEFRGLLTSGIDQVTTYQHTVGGSTIAQETPIRPEDATQALGQDYATAVEEDALLAATGRTHDTALFLAGQSTPVFFGSAVRNIGVRTLLDALVSYAPPAAARVMTDARARPVNTDFSGYVFKVQSGMDTAHHDRVAYVRVCSGQFQRGMILTHAQTGRPFVTKYAQHVVGRERHTLDTAWPGDVVGLVNASSLRPGDTLYAGEPAEYPPLPRFRPEHFSYAQPADTSKHKQFRRGLEQLNGEGVIQVLISPNVGAHRPLLAAVGPMQFEVVAARMQAEFHTDVTLEPTRFTIARDLAPGIAPLLNGLRGVEVTTRPEGGDVALFEDRRSLAAIERAHPELDLAEPAHQ</sequence>
<dbReference type="EMBL" id="QYRT01000061">
    <property type="protein sequence ID" value="TIH29490.1"/>
    <property type="molecule type" value="Genomic_DNA"/>
</dbReference>
<keyword evidence="3" id="KW-0963">Cytoplasm</keyword>
<reference evidence="9 10" key="1">
    <citation type="journal article" date="2019" name="Microorganisms">
        <title>Systematic Affiliation and Genome Analysis of Subtercola vilae DB165(T) with Particular Emphasis on Cold Adaptation of an Isolate from a High-Altitude Cold Volcano Lake.</title>
        <authorList>
            <person name="Villalobos A.S."/>
            <person name="Wiese J."/>
            <person name="Imhoff J.F."/>
            <person name="Dorador C."/>
            <person name="Keller A."/>
            <person name="Hentschel U."/>
        </authorList>
    </citation>
    <scope>NUCLEOTIDE SEQUENCE [LARGE SCALE GENOMIC DNA]</scope>
    <source>
        <strain evidence="9 10">DB165</strain>
    </source>
</reference>
<dbReference type="PANTHER" id="PTHR43556:SF2">
    <property type="entry name" value="PEPTIDE CHAIN RELEASE FACTOR RF3"/>
    <property type="match status" value="1"/>
</dbReference>
<comment type="caution">
    <text evidence="9">The sequence shown here is derived from an EMBL/GenBank/DDBJ whole genome shotgun (WGS) entry which is preliminary data.</text>
</comment>
<name>A0A4T2BF93_9MICO</name>
<dbReference type="InterPro" id="IPR000795">
    <property type="entry name" value="T_Tr_GTP-bd_dom"/>
</dbReference>
<dbReference type="Gene3D" id="2.40.30.10">
    <property type="entry name" value="Translation factors"/>
    <property type="match status" value="1"/>
</dbReference>
<dbReference type="InterPro" id="IPR032090">
    <property type="entry name" value="RF3_C"/>
</dbReference>
<dbReference type="PANTHER" id="PTHR43556">
    <property type="entry name" value="PEPTIDE CHAIN RELEASE FACTOR RF3"/>
    <property type="match status" value="1"/>
</dbReference>
<dbReference type="GO" id="GO:0016150">
    <property type="term" value="F:translation release factor activity, codon nonspecific"/>
    <property type="evidence" value="ECO:0007669"/>
    <property type="project" value="TreeGrafter"/>
</dbReference>
<organism evidence="9 10">
    <name type="scientific">Subtercola vilae</name>
    <dbReference type="NCBI Taxonomy" id="2056433"/>
    <lineage>
        <taxon>Bacteria</taxon>
        <taxon>Bacillati</taxon>
        <taxon>Actinomycetota</taxon>
        <taxon>Actinomycetes</taxon>
        <taxon>Micrococcales</taxon>
        <taxon>Microbacteriaceae</taxon>
        <taxon>Subtercola</taxon>
    </lineage>
</organism>
<dbReference type="InterPro" id="IPR053905">
    <property type="entry name" value="EF-G-like_DII"/>
</dbReference>
<dbReference type="NCBIfam" id="TIGR00503">
    <property type="entry name" value="prfC"/>
    <property type="match status" value="1"/>
</dbReference>
<comment type="similarity">
    <text evidence="2">Belongs to the TRAFAC class translation factor GTPase superfamily. Classic translation factor GTPase family. PrfC subfamily.</text>
</comment>
<dbReference type="GO" id="GO:0005829">
    <property type="term" value="C:cytosol"/>
    <property type="evidence" value="ECO:0007669"/>
    <property type="project" value="TreeGrafter"/>
</dbReference>
<evidence type="ECO:0000313" key="9">
    <source>
        <dbReference type="EMBL" id="TIH29490.1"/>
    </source>
</evidence>
<evidence type="ECO:0000256" key="2">
    <source>
        <dbReference type="ARBA" id="ARBA00009978"/>
    </source>
</evidence>